<dbReference type="EMBL" id="OX465081">
    <property type="protein sequence ID" value="CAI9286807.1"/>
    <property type="molecule type" value="Genomic_DNA"/>
</dbReference>
<organism evidence="1 2">
    <name type="scientific">Lactuca saligna</name>
    <name type="common">Willowleaf lettuce</name>
    <dbReference type="NCBI Taxonomy" id="75948"/>
    <lineage>
        <taxon>Eukaryota</taxon>
        <taxon>Viridiplantae</taxon>
        <taxon>Streptophyta</taxon>
        <taxon>Embryophyta</taxon>
        <taxon>Tracheophyta</taxon>
        <taxon>Spermatophyta</taxon>
        <taxon>Magnoliopsida</taxon>
        <taxon>eudicotyledons</taxon>
        <taxon>Gunneridae</taxon>
        <taxon>Pentapetalae</taxon>
        <taxon>asterids</taxon>
        <taxon>campanulids</taxon>
        <taxon>Asterales</taxon>
        <taxon>Asteraceae</taxon>
        <taxon>Cichorioideae</taxon>
        <taxon>Cichorieae</taxon>
        <taxon>Lactucinae</taxon>
        <taxon>Lactuca</taxon>
    </lineage>
</organism>
<gene>
    <name evidence="1" type="ORF">LSALG_LOCUS26205</name>
</gene>
<accession>A0AA35Z7N0</accession>
<sequence>MEMDTPTMRHGNVSVKYRVVRKRISEISVKFPQRVYFILVVYSSRRSLIKRSPVQNSPIVILLIPKQSTFAWYKSIGTEISICKKPTVTDKLNMKRLEDTYEEKKVESQPKKVELPCEVGVGFKKRKGNGLLFLKAVNCFGK</sequence>
<dbReference type="Proteomes" id="UP001177003">
    <property type="component" value="Chromosome 5"/>
</dbReference>
<proteinExistence type="predicted"/>
<name>A0AA35Z7N0_LACSI</name>
<reference evidence="1" key="1">
    <citation type="submission" date="2023-04" db="EMBL/GenBank/DDBJ databases">
        <authorList>
            <person name="Vijverberg K."/>
            <person name="Xiong W."/>
            <person name="Schranz E."/>
        </authorList>
    </citation>
    <scope>NUCLEOTIDE SEQUENCE</scope>
</reference>
<evidence type="ECO:0000313" key="1">
    <source>
        <dbReference type="EMBL" id="CAI9286807.1"/>
    </source>
</evidence>
<evidence type="ECO:0000313" key="2">
    <source>
        <dbReference type="Proteomes" id="UP001177003"/>
    </source>
</evidence>
<keyword evidence="2" id="KW-1185">Reference proteome</keyword>
<dbReference type="AlphaFoldDB" id="A0AA35Z7N0"/>
<protein>
    <submittedName>
        <fullName evidence="1">Uncharacterized protein</fullName>
    </submittedName>
</protein>